<reference evidence="3" key="1">
    <citation type="journal article" date="2014" name="Front. Microbiol.">
        <title>High frequency of phylogenetically diverse reductive dehalogenase-homologous genes in deep subseafloor sedimentary metagenomes.</title>
        <authorList>
            <person name="Kawai M."/>
            <person name="Futagami T."/>
            <person name="Toyoda A."/>
            <person name="Takaki Y."/>
            <person name="Nishi S."/>
            <person name="Hori S."/>
            <person name="Arai W."/>
            <person name="Tsubouchi T."/>
            <person name="Morono Y."/>
            <person name="Uchiyama I."/>
            <person name="Ito T."/>
            <person name="Fujiyama A."/>
            <person name="Inagaki F."/>
            <person name="Takami H."/>
        </authorList>
    </citation>
    <scope>NUCLEOTIDE SEQUENCE</scope>
    <source>
        <strain evidence="3">Expedition CK06-06</strain>
    </source>
</reference>
<evidence type="ECO:0000256" key="1">
    <source>
        <dbReference type="ARBA" id="ARBA00022801"/>
    </source>
</evidence>
<dbReference type="Pfam" id="PF13320">
    <property type="entry name" value="GH123_cat"/>
    <property type="match status" value="1"/>
</dbReference>
<protein>
    <recommendedName>
        <fullName evidence="2">Glycoside hydrolase 123 catalytic domain-containing protein</fullName>
    </recommendedName>
</protein>
<accession>X1BHF1</accession>
<dbReference type="EMBL" id="BART01006908">
    <property type="protein sequence ID" value="GAG71456.1"/>
    <property type="molecule type" value="Genomic_DNA"/>
</dbReference>
<proteinExistence type="predicted"/>
<comment type="caution">
    <text evidence="3">The sequence shown here is derived from an EMBL/GenBank/DDBJ whole genome shotgun (WGS) entry which is preliminary data.</text>
</comment>
<dbReference type="AlphaFoldDB" id="X1BHF1"/>
<keyword evidence="1" id="KW-0378">Hydrolase</keyword>
<dbReference type="InterPro" id="IPR002464">
    <property type="entry name" value="DNA/RNA_helicase_DEAH_CS"/>
</dbReference>
<feature type="non-terminal residue" evidence="3">
    <location>
        <position position="495"/>
    </location>
</feature>
<dbReference type="PROSITE" id="PS00690">
    <property type="entry name" value="DEAH_ATP_HELICASE"/>
    <property type="match status" value="1"/>
</dbReference>
<sequence length="495" mass="58012">MNVPPEATAGTYQGVLNITTKEFNDLSLPMKLTVHDFALPEFSPFESDMGGFHIHKSIDQRKLVSDYHGVKTKDDLKKLANGYFEEMARNKFTPKNVGLFSEIGMKWDPPPEGYNIDQPGNYFKLYDWDFTEFNRQLDYFINNLKVNQVTIYHINPKISNVFVHLPGKEREKPKRDHVRHTLTLGWQTFRETTFVGYGTIGKYHPMYKYESEIIKITRDQYDNLLLDFFRAIAKNMDKHGWLDYATIMVDEAHNNEQFLHFLRLLKSDPLVARIKVGVCLQGLDYLYYKENENDDHYAFRGLLDFFIPELCENYNRWEPYFFTDYDITPARRKLFPYVVTTARSAIDAPGINNRMIGLDVFNRGGGGYLIWDTFVWDHPYSDFVQQHGILNNPWIDPYGRHANGALSFFYPPLKNGFPSEPDFAITPSLRVMAFREAVDDFEYAYILEKLIEKAEKQNVDVSKAKAVLAEISRFFHNSVHWSQNDAWYLDLRDRM</sequence>
<organism evidence="3">
    <name type="scientific">marine sediment metagenome</name>
    <dbReference type="NCBI Taxonomy" id="412755"/>
    <lineage>
        <taxon>unclassified sequences</taxon>
        <taxon>metagenomes</taxon>
        <taxon>ecological metagenomes</taxon>
    </lineage>
</organism>
<dbReference type="InterPro" id="IPR025150">
    <property type="entry name" value="GH123_cat"/>
</dbReference>
<name>X1BHF1_9ZZZZ</name>
<dbReference type="GO" id="GO:0016787">
    <property type="term" value="F:hydrolase activity"/>
    <property type="evidence" value="ECO:0007669"/>
    <property type="project" value="UniProtKB-KW"/>
</dbReference>
<evidence type="ECO:0000259" key="2">
    <source>
        <dbReference type="Pfam" id="PF13320"/>
    </source>
</evidence>
<evidence type="ECO:0000313" key="3">
    <source>
        <dbReference type="EMBL" id="GAG71456.1"/>
    </source>
</evidence>
<feature type="domain" description="Glycoside hydrolase 123 catalytic" evidence="2">
    <location>
        <begin position="211"/>
        <end position="443"/>
    </location>
</feature>
<gene>
    <name evidence="3" type="ORF">S01H4_15764</name>
</gene>